<organism evidence="2 3">
    <name type="scientific">Nonomuraea soli</name>
    <dbReference type="NCBI Taxonomy" id="1032476"/>
    <lineage>
        <taxon>Bacteria</taxon>
        <taxon>Bacillati</taxon>
        <taxon>Actinomycetota</taxon>
        <taxon>Actinomycetes</taxon>
        <taxon>Streptosporangiales</taxon>
        <taxon>Streptosporangiaceae</taxon>
        <taxon>Nonomuraea</taxon>
    </lineage>
</organism>
<accession>A0A7W0CGQ7</accession>
<sequence length="79" mass="8696">MTEIKDRFIALIAVIAETRPETIAETSTFRELDLDSLALVELSMQAEEAFAVPIEEEAFQADTTVDEALRLINGRLGVG</sequence>
<comment type="caution">
    <text evidence="2">The sequence shown here is derived from an EMBL/GenBank/DDBJ whole genome shotgun (WGS) entry which is preliminary data.</text>
</comment>
<name>A0A7W0CGQ7_9ACTN</name>
<dbReference type="SUPFAM" id="SSF47336">
    <property type="entry name" value="ACP-like"/>
    <property type="match status" value="1"/>
</dbReference>
<dbReference type="RefSeq" id="WP_181609620.1">
    <property type="nucleotide sequence ID" value="NZ_BAABAM010000006.1"/>
</dbReference>
<dbReference type="PROSITE" id="PS50075">
    <property type="entry name" value="CARRIER"/>
    <property type="match status" value="1"/>
</dbReference>
<feature type="domain" description="Carrier" evidence="1">
    <location>
        <begin position="2"/>
        <end position="76"/>
    </location>
</feature>
<reference evidence="2 3" key="1">
    <citation type="submission" date="2020-07" db="EMBL/GenBank/DDBJ databases">
        <title>Genomic Encyclopedia of Type Strains, Phase IV (KMG-IV): sequencing the most valuable type-strain genomes for metagenomic binning, comparative biology and taxonomic classification.</title>
        <authorList>
            <person name="Goeker M."/>
        </authorList>
    </citation>
    <scope>NUCLEOTIDE SEQUENCE [LARGE SCALE GENOMIC DNA]</scope>
    <source>
        <strain evidence="2 3">DSM 45533</strain>
    </source>
</reference>
<dbReference type="InterPro" id="IPR009081">
    <property type="entry name" value="PP-bd_ACP"/>
</dbReference>
<dbReference type="Pfam" id="PF00550">
    <property type="entry name" value="PP-binding"/>
    <property type="match status" value="1"/>
</dbReference>
<evidence type="ECO:0000259" key="1">
    <source>
        <dbReference type="PROSITE" id="PS50075"/>
    </source>
</evidence>
<gene>
    <name evidence="2" type="ORF">HNR30_002179</name>
</gene>
<protein>
    <submittedName>
        <fullName evidence="2">Acyl carrier protein</fullName>
    </submittedName>
</protein>
<dbReference type="Gene3D" id="1.10.1200.10">
    <property type="entry name" value="ACP-like"/>
    <property type="match status" value="1"/>
</dbReference>
<evidence type="ECO:0000313" key="2">
    <source>
        <dbReference type="EMBL" id="MBA2890838.1"/>
    </source>
</evidence>
<keyword evidence="3" id="KW-1185">Reference proteome</keyword>
<proteinExistence type="predicted"/>
<evidence type="ECO:0000313" key="3">
    <source>
        <dbReference type="Proteomes" id="UP000530928"/>
    </source>
</evidence>
<dbReference type="InterPro" id="IPR036736">
    <property type="entry name" value="ACP-like_sf"/>
</dbReference>
<dbReference type="Proteomes" id="UP000530928">
    <property type="component" value="Unassembled WGS sequence"/>
</dbReference>
<dbReference type="EMBL" id="JACDUR010000002">
    <property type="protein sequence ID" value="MBA2890838.1"/>
    <property type="molecule type" value="Genomic_DNA"/>
</dbReference>
<dbReference type="AlphaFoldDB" id="A0A7W0CGQ7"/>